<keyword evidence="1" id="KW-1133">Transmembrane helix</keyword>
<dbReference type="Proteomes" id="UP000620139">
    <property type="component" value="Unassembled WGS sequence"/>
</dbReference>
<keyword evidence="3" id="KW-1185">Reference proteome</keyword>
<dbReference type="AlphaFoldDB" id="A0A931NEK9"/>
<evidence type="ECO:0000256" key="1">
    <source>
        <dbReference type="SAM" id="Phobius"/>
    </source>
</evidence>
<dbReference type="RefSeq" id="WP_198101883.1">
    <property type="nucleotide sequence ID" value="NZ_JAEDAL010000011.1"/>
</dbReference>
<gene>
    <name evidence="2" type="ORF">I7X43_15605</name>
</gene>
<evidence type="ECO:0000313" key="2">
    <source>
        <dbReference type="EMBL" id="MBH9554267.1"/>
    </source>
</evidence>
<protein>
    <submittedName>
        <fullName evidence="2">Uncharacterized protein</fullName>
    </submittedName>
</protein>
<accession>A0A931NEK9</accession>
<name>A0A931NEK9_9BURK</name>
<dbReference type="EMBL" id="JAEDAL010000011">
    <property type="protein sequence ID" value="MBH9554267.1"/>
    <property type="molecule type" value="Genomic_DNA"/>
</dbReference>
<proteinExistence type="predicted"/>
<comment type="caution">
    <text evidence="2">The sequence shown here is derived from an EMBL/GenBank/DDBJ whole genome shotgun (WGS) entry which is preliminary data.</text>
</comment>
<organism evidence="2 3">
    <name type="scientific">Inhella gelatinilytica</name>
    <dbReference type="NCBI Taxonomy" id="2795030"/>
    <lineage>
        <taxon>Bacteria</taxon>
        <taxon>Pseudomonadati</taxon>
        <taxon>Pseudomonadota</taxon>
        <taxon>Betaproteobacteria</taxon>
        <taxon>Burkholderiales</taxon>
        <taxon>Sphaerotilaceae</taxon>
        <taxon>Inhella</taxon>
    </lineage>
</organism>
<keyword evidence="1" id="KW-0812">Transmembrane</keyword>
<reference evidence="2" key="1">
    <citation type="submission" date="2020-12" db="EMBL/GenBank/DDBJ databases">
        <title>The genome sequence of Inhella sp. 4Y17.</title>
        <authorList>
            <person name="Liu Y."/>
        </authorList>
    </citation>
    <scope>NUCLEOTIDE SEQUENCE</scope>
    <source>
        <strain evidence="2">4Y10</strain>
    </source>
</reference>
<sequence length="129" mass="14404">MGWHLLLWGVLAVLASLWSLLYLLLRSLVHWTGWKQGVEGVKQLPSLDLPPWLMEILGIGWIERFQAVLADWAPEFQAWVQSWPDVSAWLSAALVWGWGLGLGLLALAGLLGSVLIRAGQRLQARTEGR</sequence>
<keyword evidence="1" id="KW-0472">Membrane</keyword>
<feature type="transmembrane region" description="Helical" evidence="1">
    <location>
        <begin position="93"/>
        <end position="116"/>
    </location>
</feature>
<feature type="transmembrane region" description="Helical" evidence="1">
    <location>
        <begin position="6"/>
        <end position="25"/>
    </location>
</feature>
<evidence type="ECO:0000313" key="3">
    <source>
        <dbReference type="Proteomes" id="UP000620139"/>
    </source>
</evidence>